<evidence type="ECO:0000256" key="3">
    <source>
        <dbReference type="PROSITE-ProRule" id="PRU00023"/>
    </source>
</evidence>
<feature type="signal peptide" evidence="4">
    <location>
        <begin position="1"/>
        <end position="25"/>
    </location>
</feature>
<organism evidence="5 6">
    <name type="scientific">Tritrichomonas foetus</name>
    <dbReference type="NCBI Taxonomy" id="1144522"/>
    <lineage>
        <taxon>Eukaryota</taxon>
        <taxon>Metamonada</taxon>
        <taxon>Parabasalia</taxon>
        <taxon>Tritrichomonadida</taxon>
        <taxon>Tritrichomonadidae</taxon>
        <taxon>Tritrichomonas</taxon>
    </lineage>
</organism>
<evidence type="ECO:0000313" key="6">
    <source>
        <dbReference type="Proteomes" id="UP000179807"/>
    </source>
</evidence>
<protein>
    <recommendedName>
        <fullName evidence="7">Ankyrin repeat protein</fullName>
    </recommendedName>
</protein>
<feature type="repeat" description="ANK" evidence="3">
    <location>
        <begin position="90"/>
        <end position="122"/>
    </location>
</feature>
<evidence type="ECO:0000313" key="5">
    <source>
        <dbReference type="EMBL" id="OHS95793.1"/>
    </source>
</evidence>
<dbReference type="PANTHER" id="PTHR24198:SF165">
    <property type="entry name" value="ANKYRIN REPEAT-CONTAINING PROTEIN-RELATED"/>
    <property type="match status" value="1"/>
</dbReference>
<dbReference type="Pfam" id="PF12796">
    <property type="entry name" value="Ank_2"/>
    <property type="match status" value="2"/>
</dbReference>
<comment type="caution">
    <text evidence="5">The sequence shown here is derived from an EMBL/GenBank/DDBJ whole genome shotgun (WGS) entry which is preliminary data.</text>
</comment>
<feature type="chain" id="PRO_5013289365" description="Ankyrin repeat protein" evidence="4">
    <location>
        <begin position="26"/>
        <end position="156"/>
    </location>
</feature>
<dbReference type="SMART" id="SM00248">
    <property type="entry name" value="ANK"/>
    <property type="match status" value="4"/>
</dbReference>
<dbReference type="PANTHER" id="PTHR24198">
    <property type="entry name" value="ANKYRIN REPEAT AND PROTEIN KINASE DOMAIN-CONTAINING PROTEIN"/>
    <property type="match status" value="1"/>
</dbReference>
<dbReference type="InterPro" id="IPR036770">
    <property type="entry name" value="Ankyrin_rpt-contain_sf"/>
</dbReference>
<dbReference type="PROSITE" id="PS50297">
    <property type="entry name" value="ANK_REP_REGION"/>
    <property type="match status" value="3"/>
</dbReference>
<evidence type="ECO:0000256" key="1">
    <source>
        <dbReference type="ARBA" id="ARBA00022737"/>
    </source>
</evidence>
<keyword evidence="1" id="KW-0677">Repeat</keyword>
<dbReference type="PROSITE" id="PS50088">
    <property type="entry name" value="ANK_REPEAT"/>
    <property type="match status" value="3"/>
</dbReference>
<dbReference type="OrthoDB" id="194358at2759"/>
<dbReference type="AlphaFoldDB" id="A0A1J4JAU7"/>
<dbReference type="EMBL" id="MLAK01001221">
    <property type="protein sequence ID" value="OHS95793.1"/>
    <property type="molecule type" value="Genomic_DNA"/>
</dbReference>
<keyword evidence="6" id="KW-1185">Reference proteome</keyword>
<dbReference type="GeneID" id="94846527"/>
<dbReference type="SUPFAM" id="SSF48403">
    <property type="entry name" value="Ankyrin repeat"/>
    <property type="match status" value="1"/>
</dbReference>
<sequence>MMEFTFFNLMGFLLFIFYRAPLHLASRLGAASIVEFLLSKNADPNVITVEKDNALHFAAQTGFTDIGQLLIKFTDLINAKNNEGVSLYFPNQTPLHIAAANGSMDFFVLLAENGGDLETKDRNGWTPLHFATHDDHLNIVQYLLDHRVDFNPQTVF</sequence>
<dbReference type="Gene3D" id="1.25.40.20">
    <property type="entry name" value="Ankyrin repeat-containing domain"/>
    <property type="match status" value="1"/>
</dbReference>
<gene>
    <name evidence="5" type="ORF">TRFO_38070</name>
</gene>
<evidence type="ECO:0008006" key="7">
    <source>
        <dbReference type="Google" id="ProtNLM"/>
    </source>
</evidence>
<evidence type="ECO:0000256" key="4">
    <source>
        <dbReference type="SAM" id="SignalP"/>
    </source>
</evidence>
<keyword evidence="4" id="KW-0732">Signal</keyword>
<keyword evidence="2 3" id="KW-0040">ANK repeat</keyword>
<feature type="repeat" description="ANK" evidence="3">
    <location>
        <begin position="123"/>
        <end position="155"/>
    </location>
</feature>
<dbReference type="VEuPathDB" id="TrichDB:TRFO_38070"/>
<dbReference type="Proteomes" id="UP000179807">
    <property type="component" value="Unassembled WGS sequence"/>
</dbReference>
<proteinExistence type="predicted"/>
<feature type="repeat" description="ANK" evidence="3">
    <location>
        <begin position="17"/>
        <end position="49"/>
    </location>
</feature>
<dbReference type="RefSeq" id="XP_068348930.1">
    <property type="nucleotide sequence ID" value="XM_068511823.1"/>
</dbReference>
<reference evidence="5" key="1">
    <citation type="submission" date="2016-10" db="EMBL/GenBank/DDBJ databases">
        <authorList>
            <person name="Benchimol M."/>
            <person name="Almeida L.G."/>
            <person name="Vasconcelos A.T."/>
            <person name="Perreira-Neves A."/>
            <person name="Rosa I.A."/>
            <person name="Tasca T."/>
            <person name="Bogo M.R."/>
            <person name="de Souza W."/>
        </authorList>
    </citation>
    <scope>NUCLEOTIDE SEQUENCE [LARGE SCALE GENOMIC DNA]</scope>
    <source>
        <strain evidence="5">K</strain>
    </source>
</reference>
<dbReference type="InterPro" id="IPR002110">
    <property type="entry name" value="Ankyrin_rpt"/>
</dbReference>
<name>A0A1J4JAU7_9EUKA</name>
<evidence type="ECO:0000256" key="2">
    <source>
        <dbReference type="ARBA" id="ARBA00023043"/>
    </source>
</evidence>
<accession>A0A1J4JAU7</accession>